<evidence type="ECO:0000313" key="2">
    <source>
        <dbReference type="EMBL" id="KAL3827707.1"/>
    </source>
</evidence>
<organism evidence="1 3">
    <name type="scientific">Penstemon smallii</name>
    <dbReference type="NCBI Taxonomy" id="265156"/>
    <lineage>
        <taxon>Eukaryota</taxon>
        <taxon>Viridiplantae</taxon>
        <taxon>Streptophyta</taxon>
        <taxon>Embryophyta</taxon>
        <taxon>Tracheophyta</taxon>
        <taxon>Spermatophyta</taxon>
        <taxon>Magnoliopsida</taxon>
        <taxon>eudicotyledons</taxon>
        <taxon>Gunneridae</taxon>
        <taxon>Pentapetalae</taxon>
        <taxon>asterids</taxon>
        <taxon>lamiids</taxon>
        <taxon>Lamiales</taxon>
        <taxon>Plantaginaceae</taxon>
        <taxon>Cheloneae</taxon>
        <taxon>Penstemon</taxon>
    </lineage>
</organism>
<keyword evidence="3" id="KW-1185">Reference proteome</keyword>
<evidence type="ECO:0000313" key="3">
    <source>
        <dbReference type="Proteomes" id="UP001634393"/>
    </source>
</evidence>
<proteinExistence type="predicted"/>
<reference evidence="1 3" key="1">
    <citation type="submission" date="2024-12" db="EMBL/GenBank/DDBJ databases">
        <title>The unique morphological basis and parallel evolutionary history of personate flowers in Penstemon.</title>
        <authorList>
            <person name="Depatie T.H."/>
            <person name="Wessinger C.A."/>
        </authorList>
    </citation>
    <scope>NUCLEOTIDE SEQUENCE [LARGE SCALE GENOMIC DNA]</scope>
    <source>
        <strain evidence="1">WTNN_2</strain>
        <tissue evidence="1">Leaf</tissue>
    </source>
</reference>
<evidence type="ECO:0000313" key="1">
    <source>
        <dbReference type="EMBL" id="KAL3810541.1"/>
    </source>
</evidence>
<name>A0ABD3RFJ5_9LAMI</name>
<sequence length="25" mass="2972">MISHNPINWDLSFITNILIHSKYKS</sequence>
<dbReference type="EMBL" id="JBJXBP010000014">
    <property type="protein sequence ID" value="KAL3810541.1"/>
    <property type="molecule type" value="Genomic_DNA"/>
</dbReference>
<comment type="caution">
    <text evidence="1">The sequence shown here is derived from an EMBL/GenBank/DDBJ whole genome shotgun (WGS) entry which is preliminary data.</text>
</comment>
<dbReference type="AlphaFoldDB" id="A0ABD3RFJ5"/>
<protein>
    <submittedName>
        <fullName evidence="1">Uncharacterized protein</fullName>
    </submittedName>
</protein>
<dbReference type="Proteomes" id="UP001634393">
    <property type="component" value="Unassembled WGS sequence"/>
</dbReference>
<dbReference type="EMBL" id="JBJXBP010000005">
    <property type="protein sequence ID" value="KAL3827707.1"/>
    <property type="molecule type" value="Genomic_DNA"/>
</dbReference>
<gene>
    <name evidence="1" type="ORF">ACJIZ3_000699</name>
    <name evidence="2" type="ORF">ACJIZ3_016509</name>
</gene>
<accession>A0ABD3RFJ5</accession>